<sequence>MAMPQRKVGATFQPVCPLGRSGIASWACRGLNSGSAGVISVRVCTVIRTIDAKKNGVQDGIPEPRFKLMRCRLA</sequence>
<reference evidence="1 2" key="1">
    <citation type="journal article" date="2019" name="Int. J. Syst. Evol. Microbiol.">
        <title>Undibacterium piscinae sp. nov., isolated from Korean shiner intestine.</title>
        <authorList>
            <person name="Lee S.Y."/>
            <person name="Kang W."/>
            <person name="Kim P.S."/>
            <person name="Kim H.S."/>
            <person name="Sung H."/>
            <person name="Shin N.R."/>
            <person name="Whon T.W."/>
            <person name="Yun J.H."/>
            <person name="Lee J.Y."/>
            <person name="Lee J.Y."/>
            <person name="Jung M.J."/>
            <person name="Jeong Y.S."/>
            <person name="Tak E.J."/>
            <person name="Han J.E."/>
            <person name="Hyun D.W."/>
            <person name="Kang M.S."/>
            <person name="Lee K.E."/>
            <person name="Lee B.H."/>
            <person name="Bae J.W."/>
        </authorList>
    </citation>
    <scope>NUCLEOTIDE SEQUENCE [LARGE SCALE GENOMIC DNA]</scope>
    <source>
        <strain evidence="1 2">S11R28</strain>
    </source>
</reference>
<dbReference type="EMBL" id="CP051152">
    <property type="protein sequence ID" value="QJQ06982.1"/>
    <property type="molecule type" value="Genomic_DNA"/>
</dbReference>
<evidence type="ECO:0000313" key="2">
    <source>
        <dbReference type="Proteomes" id="UP000274350"/>
    </source>
</evidence>
<name>A0A6M4A6J0_9BURK</name>
<gene>
    <name evidence="1" type="ORF">EJG51_015355</name>
</gene>
<organism evidence="1 2">
    <name type="scientific">Undibacterium piscinae</name>
    <dbReference type="NCBI Taxonomy" id="2495591"/>
    <lineage>
        <taxon>Bacteria</taxon>
        <taxon>Pseudomonadati</taxon>
        <taxon>Pseudomonadota</taxon>
        <taxon>Betaproteobacteria</taxon>
        <taxon>Burkholderiales</taxon>
        <taxon>Oxalobacteraceae</taxon>
        <taxon>Undibacterium</taxon>
    </lineage>
</organism>
<dbReference type="AlphaFoldDB" id="A0A6M4A6J0"/>
<dbReference type="Proteomes" id="UP000274350">
    <property type="component" value="Chromosome"/>
</dbReference>
<dbReference type="KEGG" id="upi:EJG51_015355"/>
<protein>
    <submittedName>
        <fullName evidence="1">Uncharacterized protein</fullName>
    </submittedName>
</protein>
<accession>A0A6M4A6J0</accession>
<keyword evidence="2" id="KW-1185">Reference proteome</keyword>
<evidence type="ECO:0000313" key="1">
    <source>
        <dbReference type="EMBL" id="QJQ06982.1"/>
    </source>
</evidence>
<proteinExistence type="predicted"/>